<evidence type="ECO:0000313" key="3">
    <source>
        <dbReference type="EMBL" id="SBT10424.1"/>
    </source>
</evidence>
<dbReference type="EMBL" id="FLQY01000347">
    <property type="protein sequence ID" value="SBT10424.1"/>
    <property type="molecule type" value="Genomic_DNA"/>
</dbReference>
<dbReference type="InterPro" id="IPR006674">
    <property type="entry name" value="HD_domain"/>
</dbReference>
<dbReference type="InterPro" id="IPR052020">
    <property type="entry name" value="Cyclic_di-GMP/3'3'-cGAMP_PDE"/>
</dbReference>
<dbReference type="AlphaFoldDB" id="A0A1A8XZQ5"/>
<sequence length="256" mass="28294">MNSEVTEEHGALNRLLDRSRFVGIRVFGSDQSLTYETWADIPSNIIDSVRSGQHQHSWPDQEEIHRNWIKVDVERLIQIVLPLVGKDGKLAGYLEGVSRLDEKSLRAQRDQVSNTALTAVIAVLVTALLLYPLLMAMLRQAVGLSSRLLNSNLSLMLSLGNAIANRDSDTDSHNYRVTFYAVALAEAMGLPKQDISALITGAFLHDVGKIGIPDSIMLKAGKLTNEKFDVMKTHVLLGIEIVEDNPWLKGAALTIR</sequence>
<keyword evidence="1" id="KW-0472">Membrane</keyword>
<gene>
    <name evidence="3" type="ORF">PROAA_460038</name>
</gene>
<dbReference type="SUPFAM" id="SSF109604">
    <property type="entry name" value="HD-domain/PDEase-like"/>
    <property type="match status" value="1"/>
</dbReference>
<proteinExistence type="predicted"/>
<reference evidence="3 4" key="1">
    <citation type="submission" date="2016-06" db="EMBL/GenBank/DDBJ databases">
        <authorList>
            <person name="Kjaerup R.B."/>
            <person name="Dalgaard T.S."/>
            <person name="Juul-Madsen H.R."/>
        </authorList>
    </citation>
    <scope>NUCLEOTIDE SEQUENCE [LARGE SCALE GENOMIC DNA]</scope>
    <source>
        <strain evidence="3">2</strain>
    </source>
</reference>
<dbReference type="Gene3D" id="1.10.3210.10">
    <property type="entry name" value="Hypothetical protein af1432"/>
    <property type="match status" value="1"/>
</dbReference>
<protein>
    <submittedName>
        <fullName evidence="3">Metal-dependent phosphohydrolase, HD subdomain</fullName>
    </submittedName>
</protein>
<dbReference type="PANTHER" id="PTHR45228">
    <property type="entry name" value="CYCLIC DI-GMP PHOSPHODIESTERASE TM_0186-RELATED"/>
    <property type="match status" value="1"/>
</dbReference>
<name>A0A1A8XZQ5_9RHOO</name>
<dbReference type="Proteomes" id="UP000199600">
    <property type="component" value="Unassembled WGS sequence"/>
</dbReference>
<accession>A0A1A8XZQ5</accession>
<evidence type="ECO:0000313" key="4">
    <source>
        <dbReference type="Proteomes" id="UP000199600"/>
    </source>
</evidence>
<keyword evidence="1" id="KW-0812">Transmembrane</keyword>
<dbReference type="GO" id="GO:0008081">
    <property type="term" value="F:phosphoric diester hydrolase activity"/>
    <property type="evidence" value="ECO:0007669"/>
    <property type="project" value="UniProtKB-ARBA"/>
</dbReference>
<dbReference type="InterPro" id="IPR037522">
    <property type="entry name" value="HD_GYP_dom"/>
</dbReference>
<organism evidence="3 4">
    <name type="scientific">Candidatus Propionivibrio aalborgensis</name>
    <dbReference type="NCBI Taxonomy" id="1860101"/>
    <lineage>
        <taxon>Bacteria</taxon>
        <taxon>Pseudomonadati</taxon>
        <taxon>Pseudomonadota</taxon>
        <taxon>Betaproteobacteria</taxon>
        <taxon>Rhodocyclales</taxon>
        <taxon>Rhodocyclaceae</taxon>
        <taxon>Propionivibrio</taxon>
    </lineage>
</organism>
<keyword evidence="3" id="KW-0378">Hydrolase</keyword>
<keyword evidence="1" id="KW-1133">Transmembrane helix</keyword>
<evidence type="ECO:0000256" key="1">
    <source>
        <dbReference type="SAM" id="Phobius"/>
    </source>
</evidence>
<feature type="domain" description="HD-GYP" evidence="2">
    <location>
        <begin position="148"/>
        <end position="256"/>
    </location>
</feature>
<dbReference type="Pfam" id="PF01966">
    <property type="entry name" value="HD"/>
    <property type="match status" value="1"/>
</dbReference>
<dbReference type="CDD" id="cd00077">
    <property type="entry name" value="HDc"/>
    <property type="match status" value="1"/>
</dbReference>
<evidence type="ECO:0000259" key="2">
    <source>
        <dbReference type="PROSITE" id="PS51832"/>
    </source>
</evidence>
<feature type="transmembrane region" description="Helical" evidence="1">
    <location>
        <begin position="116"/>
        <end position="138"/>
    </location>
</feature>
<dbReference type="InterPro" id="IPR003607">
    <property type="entry name" value="HD/PDEase_dom"/>
</dbReference>
<keyword evidence="4" id="KW-1185">Reference proteome</keyword>
<dbReference type="PROSITE" id="PS51832">
    <property type="entry name" value="HD_GYP"/>
    <property type="match status" value="1"/>
</dbReference>